<dbReference type="Pfam" id="PF00780">
    <property type="entry name" value="CNH"/>
    <property type="match status" value="1"/>
</dbReference>
<dbReference type="OrthoDB" id="5325112at2759"/>
<dbReference type="PANTHER" id="PTHR12894">
    <property type="entry name" value="CNH DOMAIN CONTAINING"/>
    <property type="match status" value="1"/>
</dbReference>
<reference evidence="6" key="1">
    <citation type="submission" date="2020-12" db="EMBL/GenBank/DDBJ databases">
        <title>Metabolic potential, ecology and presence of endohyphal bacteria is reflected in genomic diversity of Mucoromycotina.</title>
        <authorList>
            <person name="Muszewska A."/>
            <person name="Okrasinska A."/>
            <person name="Steczkiewicz K."/>
            <person name="Drgas O."/>
            <person name="Orlowska M."/>
            <person name="Perlinska-Lenart U."/>
            <person name="Aleksandrzak-Piekarczyk T."/>
            <person name="Szatraj K."/>
            <person name="Zielenkiewicz U."/>
            <person name="Pilsyk S."/>
            <person name="Malc E."/>
            <person name="Mieczkowski P."/>
            <person name="Kruszewska J.S."/>
            <person name="Biernat P."/>
            <person name="Pawlowska J."/>
        </authorList>
    </citation>
    <scope>NUCLEOTIDE SEQUENCE</scope>
    <source>
        <strain evidence="6">WA0000051536</strain>
    </source>
</reference>
<keyword evidence="2" id="KW-0472">Membrane</keyword>
<name>A0A8H7UCK8_9FUNG</name>
<dbReference type="Pfam" id="PF10367">
    <property type="entry name" value="zf-Vps39_C"/>
    <property type="match status" value="1"/>
</dbReference>
<evidence type="ECO:0000256" key="2">
    <source>
        <dbReference type="ARBA" id="ARBA00023136"/>
    </source>
</evidence>
<proteinExistence type="inferred from homology"/>
<dbReference type="InterPro" id="IPR001180">
    <property type="entry name" value="CNH_dom"/>
</dbReference>
<comment type="similarity">
    <text evidence="3">Belongs to the VAM6/VPS39 family.</text>
</comment>
<dbReference type="GO" id="GO:0034058">
    <property type="term" value="P:endosomal vesicle fusion"/>
    <property type="evidence" value="ECO:0007669"/>
    <property type="project" value="TreeGrafter"/>
</dbReference>
<dbReference type="PROSITE" id="PS50219">
    <property type="entry name" value="CNH"/>
    <property type="match status" value="1"/>
</dbReference>
<evidence type="ECO:0000256" key="1">
    <source>
        <dbReference type="ARBA" id="ARBA00004184"/>
    </source>
</evidence>
<dbReference type="Proteomes" id="UP000612746">
    <property type="component" value="Unassembled WGS sequence"/>
</dbReference>
<dbReference type="InterPro" id="IPR032914">
    <property type="entry name" value="Vam6/VPS39/TRAP1"/>
</dbReference>
<evidence type="ECO:0000256" key="3">
    <source>
        <dbReference type="ARBA" id="ARBA00038201"/>
    </source>
</evidence>
<comment type="caution">
    <text evidence="6">The sequence shown here is derived from an EMBL/GenBank/DDBJ whole genome shotgun (WGS) entry which is preliminary data.</text>
</comment>
<dbReference type="PROSITE" id="PS50236">
    <property type="entry name" value="CHCR"/>
    <property type="match status" value="1"/>
</dbReference>
<dbReference type="GO" id="GO:0000329">
    <property type="term" value="C:fungal-type vacuole membrane"/>
    <property type="evidence" value="ECO:0007669"/>
    <property type="project" value="TreeGrafter"/>
</dbReference>
<dbReference type="GO" id="GO:0006886">
    <property type="term" value="P:intracellular protein transport"/>
    <property type="evidence" value="ECO:0007669"/>
    <property type="project" value="UniProtKB-UniRule"/>
</dbReference>
<feature type="domain" description="CNH" evidence="5">
    <location>
        <begin position="14"/>
        <end position="312"/>
    </location>
</feature>
<dbReference type="InterPro" id="IPR000547">
    <property type="entry name" value="Clathrin_H-chain/VPS_repeat"/>
</dbReference>
<dbReference type="Pfam" id="PF10366">
    <property type="entry name" value="Vps39_1"/>
    <property type="match status" value="1"/>
</dbReference>
<dbReference type="EMBL" id="JAEPRA010000016">
    <property type="protein sequence ID" value="KAG2174609.1"/>
    <property type="molecule type" value="Genomic_DNA"/>
</dbReference>
<evidence type="ECO:0000313" key="6">
    <source>
        <dbReference type="EMBL" id="KAG2174609.1"/>
    </source>
</evidence>
<feature type="repeat" description="CHCR" evidence="4">
    <location>
        <begin position="613"/>
        <end position="778"/>
    </location>
</feature>
<dbReference type="GO" id="GO:0012505">
    <property type="term" value="C:endomembrane system"/>
    <property type="evidence" value="ECO:0007669"/>
    <property type="project" value="UniProtKB-SubCell"/>
</dbReference>
<comment type="subcellular location">
    <subcellularLocation>
        <location evidence="1">Endomembrane system</location>
        <topology evidence="1">Peripheral membrane protein</topology>
    </subcellularLocation>
</comment>
<organism evidence="6 7">
    <name type="scientific">Umbelopsis vinacea</name>
    <dbReference type="NCBI Taxonomy" id="44442"/>
    <lineage>
        <taxon>Eukaryota</taxon>
        <taxon>Fungi</taxon>
        <taxon>Fungi incertae sedis</taxon>
        <taxon>Mucoromycota</taxon>
        <taxon>Mucoromycotina</taxon>
        <taxon>Umbelopsidomycetes</taxon>
        <taxon>Umbelopsidales</taxon>
        <taxon>Umbelopsidaceae</taxon>
        <taxon>Umbelopsis</taxon>
    </lineage>
</organism>
<dbReference type="InterPro" id="IPR019453">
    <property type="entry name" value="VPS39/TGFA1_Znf"/>
</dbReference>
<sequence>MHHAFQVSTVLDKIARIESIFAYGDKLLIGTGTGQLLVYEVKEPLVAGTEEQPVVTLVDTRKNFSRRPIDQIDIIKEIEVLVTLSDGVVSLHDMRSYELRMTLTKTKGADLFTIQTLVEMHEEDGIPMLMTRLAVAVRKKLFIFVWKDTEFLETKELNIPDRIKAMAWVGPTKICLGFSGEYVLMDVETKVLTELFAPSGPPDGSGPMSALNNLYNMSIGSRGGKPLVTKIPNNEMLLAKDHISIFLGLDGTPTRKVGIEWTGIPEEMGYSYPYVVAILAKTVEVRNIQTQALVQQIELANAKILNQGKLLYIASGSQIWRLTPYSLAAQVDQLVEMFEYKEAVSLLDQMEPILLENKADKVKKIKMMYANDLFKRGQYDTAVTMFQELEADPETVISLYPEDIAGDMHSEETIQADEVELADERVPKPDTAQPAVVTSAAASIKSSTESARPSEYVPLTGQQLTEAVSYLIRFLTDRRQKLTKALNKEQDRSTLLHMATQVDTALLKAYMMNNDALVGPLVRVPNHCDVQECEKLLRDKKKFKELVDFYNCKGLHDQALEVLRDLGKNDTGPLHGVSQTVLYLQQLDIDHFDLVLKYSAWVFEKDPEQGMRIFIDDMVEDNIYPRDKVLDHLEKISSDLAIEYLEYIIHELGDTTPEFHNKLILAYLQKLKAMPRNTTEEQQAYGEERVRLQVFMTTSTTYKAEKILSRLPYDDLYEEKAILLSRIGQHDQALNIYVYKLKNYRMAEDYCSKIYYEDPEQGHRMFLALLRVYLQPSSGGSPLIEPALELLARHGSQINVSEVLSTLPSDTHLKGLYPFFEKSIRESNRAHYENMIVKNLLKAEQLQVQEKMTFYRSRSIRISEDRMCPQCNKRIGNSVFAVFPNGAVVHYFCKEKMEQQRWKLGHQ</sequence>
<dbReference type="PANTHER" id="PTHR12894:SF49">
    <property type="entry name" value="VAM6_VPS39-LIKE PROTEIN"/>
    <property type="match status" value="1"/>
</dbReference>
<dbReference type="SMART" id="SM00036">
    <property type="entry name" value="CNH"/>
    <property type="match status" value="1"/>
</dbReference>
<keyword evidence="7" id="KW-1185">Reference proteome</keyword>
<dbReference type="InterPro" id="IPR019452">
    <property type="entry name" value="VPS39/TGF_beta_rcpt-assoc_1"/>
</dbReference>
<accession>A0A8H7UCK8</accession>
<evidence type="ECO:0000256" key="4">
    <source>
        <dbReference type="PROSITE-ProRule" id="PRU01006"/>
    </source>
</evidence>
<dbReference type="AlphaFoldDB" id="A0A8H7UCK8"/>
<dbReference type="GO" id="GO:0006914">
    <property type="term" value="P:autophagy"/>
    <property type="evidence" value="ECO:0007669"/>
    <property type="project" value="TreeGrafter"/>
</dbReference>
<protein>
    <recommendedName>
        <fullName evidence="5">CNH domain-containing protein</fullName>
    </recommendedName>
</protein>
<evidence type="ECO:0000259" key="5">
    <source>
        <dbReference type="PROSITE" id="PS50219"/>
    </source>
</evidence>
<evidence type="ECO:0000313" key="7">
    <source>
        <dbReference type="Proteomes" id="UP000612746"/>
    </source>
</evidence>
<gene>
    <name evidence="6" type="ORF">INT44_006873</name>
</gene>